<keyword evidence="1 3" id="KW-0378">Hydrolase</keyword>
<dbReference type="InterPro" id="IPR050300">
    <property type="entry name" value="GDXG_lipolytic_enzyme"/>
</dbReference>
<dbReference type="Proteomes" id="UP000799771">
    <property type="component" value="Unassembled WGS sequence"/>
</dbReference>
<dbReference type="GeneID" id="54412625"/>
<dbReference type="AlphaFoldDB" id="A0A6A6AWT9"/>
<evidence type="ECO:0000256" key="1">
    <source>
        <dbReference type="ARBA" id="ARBA00022801"/>
    </source>
</evidence>
<dbReference type="OrthoDB" id="19653at2759"/>
<evidence type="ECO:0000313" key="3">
    <source>
        <dbReference type="EMBL" id="KAF2135001.1"/>
    </source>
</evidence>
<dbReference type="InterPro" id="IPR013094">
    <property type="entry name" value="AB_hydrolase_3"/>
</dbReference>
<dbReference type="PANTHER" id="PTHR48081:SF3">
    <property type="entry name" value="ALPHA_BETA HYDROLASE FOLD-3 DOMAIN-CONTAINING PROTEIN"/>
    <property type="match status" value="1"/>
</dbReference>
<sequence length="277" mass="30589">MAPLDDTTPETRFSSFTTHRTTYKNLNTHAIAVGILIPKNLPPRKKHPIIVKFHGGGLILEDLADFWTWLHDGGVDEFFAAQNICIELDYEHVLAAGDSAGGYLALMSGLTQPKGRVKAILAQYPMTYSLRREATPMLLDKPSPPPAVVDEHIAAIVPGAVISSAVPPARMHLSYALSAYGRYLEFFGGDRALWPLYLVEEGGYLPPTWIVHGGADQVVSVGDSRAFVEKCRVWLEGGEVRFEVREGMGHGFDGGVREEGEEWLREGLGWVERMWCG</sequence>
<name>A0A6A6AWT9_9PLEO</name>
<protein>
    <submittedName>
        <fullName evidence="3">Alpha/beta-hydrolase</fullName>
    </submittedName>
</protein>
<dbReference type="Pfam" id="PF07859">
    <property type="entry name" value="Abhydrolase_3"/>
    <property type="match status" value="1"/>
</dbReference>
<organism evidence="3 4">
    <name type="scientific">Dothidotthia symphoricarpi CBS 119687</name>
    <dbReference type="NCBI Taxonomy" id="1392245"/>
    <lineage>
        <taxon>Eukaryota</taxon>
        <taxon>Fungi</taxon>
        <taxon>Dikarya</taxon>
        <taxon>Ascomycota</taxon>
        <taxon>Pezizomycotina</taxon>
        <taxon>Dothideomycetes</taxon>
        <taxon>Pleosporomycetidae</taxon>
        <taxon>Pleosporales</taxon>
        <taxon>Dothidotthiaceae</taxon>
        <taxon>Dothidotthia</taxon>
    </lineage>
</organism>
<evidence type="ECO:0000259" key="2">
    <source>
        <dbReference type="Pfam" id="PF07859"/>
    </source>
</evidence>
<dbReference type="EMBL" id="ML977497">
    <property type="protein sequence ID" value="KAF2135001.1"/>
    <property type="molecule type" value="Genomic_DNA"/>
</dbReference>
<dbReference type="RefSeq" id="XP_033529388.1">
    <property type="nucleotide sequence ID" value="XM_033672193.1"/>
</dbReference>
<dbReference type="InterPro" id="IPR029058">
    <property type="entry name" value="AB_hydrolase_fold"/>
</dbReference>
<evidence type="ECO:0000313" key="4">
    <source>
        <dbReference type="Proteomes" id="UP000799771"/>
    </source>
</evidence>
<dbReference type="SUPFAM" id="SSF53474">
    <property type="entry name" value="alpha/beta-Hydrolases"/>
    <property type="match status" value="1"/>
</dbReference>
<reference evidence="3" key="1">
    <citation type="journal article" date="2020" name="Stud. Mycol.">
        <title>101 Dothideomycetes genomes: a test case for predicting lifestyles and emergence of pathogens.</title>
        <authorList>
            <person name="Haridas S."/>
            <person name="Albert R."/>
            <person name="Binder M."/>
            <person name="Bloem J."/>
            <person name="Labutti K."/>
            <person name="Salamov A."/>
            <person name="Andreopoulos B."/>
            <person name="Baker S."/>
            <person name="Barry K."/>
            <person name="Bills G."/>
            <person name="Bluhm B."/>
            <person name="Cannon C."/>
            <person name="Castanera R."/>
            <person name="Culley D."/>
            <person name="Daum C."/>
            <person name="Ezra D."/>
            <person name="Gonzalez J."/>
            <person name="Henrissat B."/>
            <person name="Kuo A."/>
            <person name="Liang C."/>
            <person name="Lipzen A."/>
            <person name="Lutzoni F."/>
            <person name="Magnuson J."/>
            <person name="Mondo S."/>
            <person name="Nolan M."/>
            <person name="Ohm R."/>
            <person name="Pangilinan J."/>
            <person name="Park H.-J."/>
            <person name="Ramirez L."/>
            <person name="Alfaro M."/>
            <person name="Sun H."/>
            <person name="Tritt A."/>
            <person name="Yoshinaga Y."/>
            <person name="Zwiers L.-H."/>
            <person name="Turgeon B."/>
            <person name="Goodwin S."/>
            <person name="Spatafora J."/>
            <person name="Crous P."/>
            <person name="Grigoriev I."/>
        </authorList>
    </citation>
    <scope>NUCLEOTIDE SEQUENCE</scope>
    <source>
        <strain evidence="3">CBS 119687</strain>
    </source>
</reference>
<feature type="domain" description="Alpha/beta hydrolase fold-3" evidence="2">
    <location>
        <begin position="60"/>
        <end position="252"/>
    </location>
</feature>
<accession>A0A6A6AWT9</accession>
<dbReference type="PANTHER" id="PTHR48081">
    <property type="entry name" value="AB HYDROLASE SUPERFAMILY PROTEIN C4A8.06C"/>
    <property type="match status" value="1"/>
</dbReference>
<dbReference type="GO" id="GO:0016787">
    <property type="term" value="F:hydrolase activity"/>
    <property type="evidence" value="ECO:0007669"/>
    <property type="project" value="UniProtKB-KW"/>
</dbReference>
<keyword evidence="4" id="KW-1185">Reference proteome</keyword>
<dbReference type="Gene3D" id="3.40.50.1820">
    <property type="entry name" value="alpha/beta hydrolase"/>
    <property type="match status" value="1"/>
</dbReference>
<gene>
    <name evidence="3" type="ORF">P153DRAFT_419542</name>
</gene>
<proteinExistence type="predicted"/>